<dbReference type="OrthoDB" id="5419460at2759"/>
<dbReference type="GO" id="GO:0045121">
    <property type="term" value="C:membrane raft"/>
    <property type="evidence" value="ECO:0007669"/>
    <property type="project" value="TreeGrafter"/>
</dbReference>
<dbReference type="EMBL" id="LT598452">
    <property type="protein sequence ID" value="SCV02095.1"/>
    <property type="molecule type" value="Genomic_DNA"/>
</dbReference>
<feature type="transmembrane region" description="Helical" evidence="1">
    <location>
        <begin position="111"/>
        <end position="137"/>
    </location>
</feature>
<keyword evidence="1" id="KW-0812">Transmembrane</keyword>
<dbReference type="GO" id="GO:0005886">
    <property type="term" value="C:plasma membrane"/>
    <property type="evidence" value="ECO:0007669"/>
    <property type="project" value="InterPro"/>
</dbReference>
<evidence type="ECO:0000256" key="1">
    <source>
        <dbReference type="SAM" id="Phobius"/>
    </source>
</evidence>
<dbReference type="Proteomes" id="UP000189911">
    <property type="component" value="Chromosome F"/>
</dbReference>
<accession>A0A1G4KCM8</accession>
<dbReference type="PANTHER" id="PTHR36414:SF1">
    <property type="entry name" value="PROTEIN SUR7"/>
    <property type="match status" value="1"/>
</dbReference>
<dbReference type="GO" id="GO:0032185">
    <property type="term" value="P:septin cytoskeleton organization"/>
    <property type="evidence" value="ECO:0007669"/>
    <property type="project" value="TreeGrafter"/>
</dbReference>
<protein>
    <submittedName>
        <fullName evidence="2">LANO_0F15170g1_1</fullName>
    </submittedName>
</protein>
<feature type="transmembrane region" description="Helical" evidence="1">
    <location>
        <begin position="149"/>
        <end position="174"/>
    </location>
</feature>
<gene>
    <name evidence="2" type="ORF">LANO_0F15170G</name>
</gene>
<feature type="transmembrane region" description="Helical" evidence="1">
    <location>
        <begin position="194"/>
        <end position="214"/>
    </location>
</feature>
<keyword evidence="1" id="KW-1133">Transmembrane helix</keyword>
<dbReference type="AlphaFoldDB" id="A0A1G4KCM8"/>
<sequence length="297" mass="32477">MGAISIVNRTLCLLFMAGTTLLLILIILSGSTTSFPVNRFYWLEADTSGITGAPDQSARWTFWGLCTRDSSSGDVTCPTLAPAYPISPRDNFGSAPASELPTSFVDSRATYYYLTRFSFCFFWVALAFMGVAFLLYVISWCSYAFTKVVFILAAVGALFDTAAVSCQTAATVMARNAFKHSNRSASLSATLMGIAWASVACSLIVFFGTGATFIRRAYQSHKEYVEMQKYKEQALMYQGKQEALQPDVESYPIRDGDAAAGVAPLGATTETQPETHHSGIKFFKIRRSQKPGDQESV</sequence>
<keyword evidence="1" id="KW-0472">Membrane</keyword>
<reference evidence="3" key="1">
    <citation type="submission" date="2016-03" db="EMBL/GenBank/DDBJ databases">
        <authorList>
            <person name="Devillers Hugo."/>
        </authorList>
    </citation>
    <scope>NUCLEOTIDE SEQUENCE [LARGE SCALE GENOMIC DNA]</scope>
</reference>
<dbReference type="Pfam" id="PF06687">
    <property type="entry name" value="SUR7"/>
    <property type="match status" value="1"/>
</dbReference>
<evidence type="ECO:0000313" key="2">
    <source>
        <dbReference type="EMBL" id="SCV02095.1"/>
    </source>
</evidence>
<dbReference type="InterPro" id="IPR009571">
    <property type="entry name" value="SUR7/Rim9-like_fungi"/>
</dbReference>
<evidence type="ECO:0000313" key="3">
    <source>
        <dbReference type="Proteomes" id="UP000189911"/>
    </source>
</evidence>
<organism evidence="2 3">
    <name type="scientific">Lachancea nothofagi CBS 11611</name>
    <dbReference type="NCBI Taxonomy" id="1266666"/>
    <lineage>
        <taxon>Eukaryota</taxon>
        <taxon>Fungi</taxon>
        <taxon>Dikarya</taxon>
        <taxon>Ascomycota</taxon>
        <taxon>Saccharomycotina</taxon>
        <taxon>Saccharomycetes</taxon>
        <taxon>Saccharomycetales</taxon>
        <taxon>Saccharomycetaceae</taxon>
        <taxon>Lachancea</taxon>
    </lineage>
</organism>
<name>A0A1G4KCM8_9SACH</name>
<dbReference type="GO" id="GO:0006897">
    <property type="term" value="P:endocytosis"/>
    <property type="evidence" value="ECO:0007669"/>
    <property type="project" value="TreeGrafter"/>
</dbReference>
<dbReference type="GO" id="GO:0030866">
    <property type="term" value="P:cortical actin cytoskeleton organization"/>
    <property type="evidence" value="ECO:0007669"/>
    <property type="project" value="TreeGrafter"/>
</dbReference>
<proteinExistence type="predicted"/>
<dbReference type="GO" id="GO:0031505">
    <property type="term" value="P:fungal-type cell wall organization"/>
    <property type="evidence" value="ECO:0007669"/>
    <property type="project" value="TreeGrafter"/>
</dbReference>
<dbReference type="PANTHER" id="PTHR36414">
    <property type="entry name" value="PROTEIN SUR7"/>
    <property type="match status" value="1"/>
</dbReference>
<dbReference type="GO" id="GO:0005938">
    <property type="term" value="C:cell cortex"/>
    <property type="evidence" value="ECO:0007669"/>
    <property type="project" value="TreeGrafter"/>
</dbReference>
<keyword evidence="3" id="KW-1185">Reference proteome</keyword>